<comment type="subcellular location">
    <subcellularLocation>
        <location evidence="1">Cell membrane</location>
        <topology evidence="1">Multi-pass membrane protein</topology>
    </subcellularLocation>
</comment>
<dbReference type="PANTHER" id="PTHR21716:SF53">
    <property type="entry name" value="PERMEASE PERM-RELATED"/>
    <property type="match status" value="1"/>
</dbReference>
<evidence type="ECO:0000313" key="9">
    <source>
        <dbReference type="EMBL" id="WAJ22590.1"/>
    </source>
</evidence>
<sequence length="357" mass="39244">MSWLKAGMNILMPFFYGFIIAYLLNIPCSALERNFKRSKSVFWKKRARSVSILIVYVLLIVIISITMNIIIPSLQRNITDFIVNFNTYYNNAITAIKQLPIENTEVLDTILETVTSKISLKILLESIGLTNILSSLNVVFGLTSVIFSSVIAIITSIYLLVETHNFKNYMSRVSRLFLPRKTREVIGKYGNIISESFKKFIACQLLDSCILGIITTIEFSVLGSRHAVALGMMLAILNIIPYFGSIFGSIIAVIVVASTNGIGTGLITAVVLLITQQIDGNVIQPKLMGNSFSLSPALIVIGISIGGSVAGVWGMILAIPIVNIVKQITDDMIAAREAAVLEAERYADADMLQHEDI</sequence>
<dbReference type="Pfam" id="PF01594">
    <property type="entry name" value="AI-2E_transport"/>
    <property type="match status" value="1"/>
</dbReference>
<evidence type="ECO:0000256" key="2">
    <source>
        <dbReference type="ARBA" id="ARBA00009773"/>
    </source>
</evidence>
<feature type="transmembrane region" description="Helical" evidence="8">
    <location>
        <begin position="138"/>
        <end position="161"/>
    </location>
</feature>
<name>A0ABY7A7F0_9FIRM</name>
<dbReference type="InterPro" id="IPR002549">
    <property type="entry name" value="AI-2E-like"/>
</dbReference>
<keyword evidence="6 8" id="KW-1133">Transmembrane helix</keyword>
<dbReference type="EMBL" id="CP113524">
    <property type="protein sequence ID" value="WAJ22590.1"/>
    <property type="molecule type" value="Genomic_DNA"/>
</dbReference>
<feature type="transmembrane region" description="Helical" evidence="8">
    <location>
        <begin position="250"/>
        <end position="275"/>
    </location>
</feature>
<evidence type="ECO:0000313" key="10">
    <source>
        <dbReference type="Proteomes" id="UP001163115"/>
    </source>
</evidence>
<keyword evidence="5 8" id="KW-0812">Transmembrane</keyword>
<accession>A0ABY7A7F0</accession>
<feature type="transmembrane region" description="Helical" evidence="8">
    <location>
        <begin position="6"/>
        <end position="28"/>
    </location>
</feature>
<feature type="transmembrane region" description="Helical" evidence="8">
    <location>
        <begin position="49"/>
        <end position="71"/>
    </location>
</feature>
<keyword evidence="7 8" id="KW-0472">Membrane</keyword>
<evidence type="ECO:0000256" key="7">
    <source>
        <dbReference type="ARBA" id="ARBA00023136"/>
    </source>
</evidence>
<feature type="transmembrane region" description="Helical" evidence="8">
    <location>
        <begin position="227"/>
        <end position="244"/>
    </location>
</feature>
<reference evidence="9" key="1">
    <citation type="submission" date="2022-11" db="EMBL/GenBank/DDBJ databases">
        <title>Lacrimispora xylanolytica sy1, complete genome.</title>
        <authorList>
            <person name="Choi S."/>
        </authorList>
    </citation>
    <scope>NUCLEOTIDE SEQUENCE</scope>
    <source>
        <strain evidence="9">Sy1</strain>
    </source>
</reference>
<dbReference type="RefSeq" id="WP_268114340.1">
    <property type="nucleotide sequence ID" value="NZ_CP113524.1"/>
</dbReference>
<evidence type="ECO:0000256" key="5">
    <source>
        <dbReference type="ARBA" id="ARBA00022692"/>
    </source>
</evidence>
<organism evidence="9 10">
    <name type="scientific">Lacrimispora xylanolytica</name>
    <dbReference type="NCBI Taxonomy" id="29375"/>
    <lineage>
        <taxon>Bacteria</taxon>
        <taxon>Bacillati</taxon>
        <taxon>Bacillota</taxon>
        <taxon>Clostridia</taxon>
        <taxon>Lachnospirales</taxon>
        <taxon>Lachnospiraceae</taxon>
        <taxon>Lacrimispora</taxon>
    </lineage>
</organism>
<keyword evidence="3" id="KW-0813">Transport</keyword>
<gene>
    <name evidence="9" type="ORF">OW255_13535</name>
</gene>
<feature type="transmembrane region" description="Helical" evidence="8">
    <location>
        <begin position="296"/>
        <end position="322"/>
    </location>
</feature>
<keyword evidence="10" id="KW-1185">Reference proteome</keyword>
<evidence type="ECO:0000256" key="6">
    <source>
        <dbReference type="ARBA" id="ARBA00022989"/>
    </source>
</evidence>
<evidence type="ECO:0000256" key="4">
    <source>
        <dbReference type="ARBA" id="ARBA00022475"/>
    </source>
</evidence>
<keyword evidence="4" id="KW-1003">Cell membrane</keyword>
<evidence type="ECO:0000256" key="3">
    <source>
        <dbReference type="ARBA" id="ARBA00022448"/>
    </source>
</evidence>
<evidence type="ECO:0000256" key="1">
    <source>
        <dbReference type="ARBA" id="ARBA00004651"/>
    </source>
</evidence>
<proteinExistence type="inferred from homology"/>
<protein>
    <submittedName>
        <fullName evidence="9">AI-2E family transporter</fullName>
    </submittedName>
</protein>
<evidence type="ECO:0000256" key="8">
    <source>
        <dbReference type="SAM" id="Phobius"/>
    </source>
</evidence>
<comment type="similarity">
    <text evidence="2">Belongs to the autoinducer-2 exporter (AI-2E) (TC 2.A.86) family.</text>
</comment>
<dbReference type="PANTHER" id="PTHR21716">
    <property type="entry name" value="TRANSMEMBRANE PROTEIN"/>
    <property type="match status" value="1"/>
</dbReference>
<dbReference type="Proteomes" id="UP001163115">
    <property type="component" value="Chromosome"/>
</dbReference>